<evidence type="ECO:0000256" key="1">
    <source>
        <dbReference type="ARBA" id="ARBA00004651"/>
    </source>
</evidence>
<proteinExistence type="inferred from homology"/>
<accession>A0ABQ5W7B5</accession>
<name>A0ABQ5W7B5_9HYPH</name>
<evidence type="ECO:0000313" key="12">
    <source>
        <dbReference type="EMBL" id="GLQ55495.1"/>
    </source>
</evidence>
<protein>
    <submittedName>
        <fullName evidence="12">Peptidase</fullName>
    </submittedName>
</protein>
<evidence type="ECO:0000256" key="4">
    <source>
        <dbReference type="ARBA" id="ARBA00022741"/>
    </source>
</evidence>
<dbReference type="InterPro" id="IPR017871">
    <property type="entry name" value="ABC_transporter-like_CS"/>
</dbReference>
<keyword evidence="4" id="KW-0547">Nucleotide-binding</keyword>
<dbReference type="PANTHER" id="PTHR24221">
    <property type="entry name" value="ATP-BINDING CASSETTE SUB-FAMILY B"/>
    <property type="match status" value="1"/>
</dbReference>
<keyword evidence="7 9" id="KW-0472">Membrane</keyword>
<feature type="transmembrane region" description="Helical" evidence="9">
    <location>
        <begin position="20"/>
        <end position="44"/>
    </location>
</feature>
<dbReference type="RefSeq" id="WP_284340893.1">
    <property type="nucleotide sequence ID" value="NZ_BSNS01000011.1"/>
</dbReference>
<dbReference type="InterPro" id="IPR036640">
    <property type="entry name" value="ABC1_TM_sf"/>
</dbReference>
<dbReference type="Gene3D" id="3.40.50.300">
    <property type="entry name" value="P-loop containing nucleotide triphosphate hydrolases"/>
    <property type="match status" value="1"/>
</dbReference>
<feature type="transmembrane region" description="Helical" evidence="9">
    <location>
        <begin position="154"/>
        <end position="173"/>
    </location>
</feature>
<dbReference type="PROSITE" id="PS00211">
    <property type="entry name" value="ABC_TRANSPORTER_1"/>
    <property type="match status" value="1"/>
</dbReference>
<comment type="similarity">
    <text evidence="2">Belongs to the ABC transporter superfamily.</text>
</comment>
<dbReference type="InterPro" id="IPR027417">
    <property type="entry name" value="P-loop_NTPase"/>
</dbReference>
<dbReference type="InterPro" id="IPR003593">
    <property type="entry name" value="AAA+_ATPase"/>
</dbReference>
<feature type="transmembrane region" description="Helical" evidence="9">
    <location>
        <begin position="129"/>
        <end position="148"/>
    </location>
</feature>
<dbReference type="InterPro" id="IPR011527">
    <property type="entry name" value="ABC1_TM_dom"/>
</dbReference>
<dbReference type="SUPFAM" id="SSF52540">
    <property type="entry name" value="P-loop containing nucleoside triphosphate hydrolases"/>
    <property type="match status" value="1"/>
</dbReference>
<gene>
    <name evidence="12" type="ORF">GCM10010862_27540</name>
</gene>
<feature type="domain" description="ABC transmembrane type-1" evidence="11">
    <location>
        <begin position="22"/>
        <end position="295"/>
    </location>
</feature>
<dbReference type="NCBIfam" id="TIGR01842">
    <property type="entry name" value="type_I_sec_PrtD"/>
    <property type="match status" value="1"/>
</dbReference>
<dbReference type="Gene3D" id="1.20.1560.10">
    <property type="entry name" value="ABC transporter type 1, transmembrane domain"/>
    <property type="match status" value="1"/>
</dbReference>
<evidence type="ECO:0000256" key="6">
    <source>
        <dbReference type="ARBA" id="ARBA00022989"/>
    </source>
</evidence>
<dbReference type="InterPro" id="IPR010128">
    <property type="entry name" value="ATPase_T1SS_PrtD-like"/>
</dbReference>
<dbReference type="SUPFAM" id="SSF90123">
    <property type="entry name" value="ABC transporter transmembrane region"/>
    <property type="match status" value="1"/>
</dbReference>
<evidence type="ECO:0000256" key="2">
    <source>
        <dbReference type="ARBA" id="ARBA00005417"/>
    </source>
</evidence>
<evidence type="ECO:0000259" key="10">
    <source>
        <dbReference type="PROSITE" id="PS50893"/>
    </source>
</evidence>
<evidence type="ECO:0000313" key="13">
    <source>
        <dbReference type="Proteomes" id="UP001156691"/>
    </source>
</evidence>
<dbReference type="EMBL" id="BSNS01000011">
    <property type="protein sequence ID" value="GLQ55495.1"/>
    <property type="molecule type" value="Genomic_DNA"/>
</dbReference>
<feature type="transmembrane region" description="Helical" evidence="9">
    <location>
        <begin position="56"/>
        <end position="76"/>
    </location>
</feature>
<dbReference type="Proteomes" id="UP001156691">
    <property type="component" value="Unassembled WGS sequence"/>
</dbReference>
<comment type="caution">
    <text evidence="12">The sequence shown here is derived from an EMBL/GenBank/DDBJ whole genome shotgun (WGS) entry which is preliminary data.</text>
</comment>
<sequence length="589" mass="62720">MSRNRGREQPSLRFLNKALVEIGLFSAAVNVLLLTSPLYLLQVYDRVLAASSLETLIYLSIAALLALAVLGVLEVVRGRYANRVSARLDAELGTRAFEASLASPAAGFGDVQPLRDLATLRAFAGSRSLLFLFDVPFAPLFLIVLYFIHPLLCLLTSLGAAVLVALAILNQAATMRSGALAAGSLLEATNLAQTLVRNSDVLKPLGMTANAREVWGRRFAEFLQASDQLTRTNAFYSGVSRMLRMILQIAILGLGAYLVLNGNMTAGMIFAASLIAGRALQPIDQVIGAWRQIADSYGAWQRLRQLRAPDQAADRLELPAPRGALSVEDLIYQTPGAAAGAPPIIRRLGFQLRAGESLAIIGPSGAGKTTLARLLVGALEPTAGSVRLDGAELGSWDRDALGAHLGYLPQDLELFPGSISQNIARLQPAPDDEGVIRAAQRAGVHDLILRLKDGYATQVGPGGLRLSGGERQRIALARAFYGDPSLLVLDEPNTNLDAEGEAALSRAIAGARERKASLIVVTHRIGIASQLDRILLLRNGQIELIGPSAEIIRRLNQLGQATPAVVAAVGAPQEPSGPRSTSSEQHRAR</sequence>
<dbReference type="Pfam" id="PF00664">
    <property type="entry name" value="ABC_membrane"/>
    <property type="match status" value="1"/>
</dbReference>
<feature type="domain" description="ABC transporter" evidence="10">
    <location>
        <begin position="325"/>
        <end position="564"/>
    </location>
</feature>
<evidence type="ECO:0000256" key="7">
    <source>
        <dbReference type="ARBA" id="ARBA00023136"/>
    </source>
</evidence>
<feature type="transmembrane region" description="Helical" evidence="9">
    <location>
        <begin position="249"/>
        <end position="276"/>
    </location>
</feature>
<dbReference type="InterPro" id="IPR003439">
    <property type="entry name" value="ABC_transporter-like_ATP-bd"/>
</dbReference>
<dbReference type="Pfam" id="PF00005">
    <property type="entry name" value="ABC_tran"/>
    <property type="match status" value="1"/>
</dbReference>
<dbReference type="PANTHER" id="PTHR24221:SF248">
    <property type="entry name" value="ABC TRANSPORTER TRANSMEMBRANE REGION"/>
    <property type="match status" value="1"/>
</dbReference>
<keyword evidence="5" id="KW-0067">ATP-binding</keyword>
<evidence type="ECO:0000256" key="8">
    <source>
        <dbReference type="SAM" id="MobiDB-lite"/>
    </source>
</evidence>
<keyword evidence="13" id="KW-1185">Reference proteome</keyword>
<evidence type="ECO:0000259" key="11">
    <source>
        <dbReference type="PROSITE" id="PS50929"/>
    </source>
</evidence>
<evidence type="ECO:0000256" key="3">
    <source>
        <dbReference type="ARBA" id="ARBA00022692"/>
    </source>
</evidence>
<evidence type="ECO:0000256" key="9">
    <source>
        <dbReference type="SAM" id="Phobius"/>
    </source>
</evidence>
<dbReference type="SMART" id="SM00382">
    <property type="entry name" value="AAA"/>
    <property type="match status" value="1"/>
</dbReference>
<keyword evidence="3 9" id="KW-0812">Transmembrane</keyword>
<comment type="subcellular location">
    <subcellularLocation>
        <location evidence="1">Cell membrane</location>
        <topology evidence="1">Multi-pass membrane protein</topology>
    </subcellularLocation>
</comment>
<evidence type="ECO:0000256" key="5">
    <source>
        <dbReference type="ARBA" id="ARBA00022840"/>
    </source>
</evidence>
<reference evidence="13" key="1">
    <citation type="journal article" date="2019" name="Int. J. Syst. Evol. Microbiol.">
        <title>The Global Catalogue of Microorganisms (GCM) 10K type strain sequencing project: providing services to taxonomists for standard genome sequencing and annotation.</title>
        <authorList>
            <consortium name="The Broad Institute Genomics Platform"/>
            <consortium name="The Broad Institute Genome Sequencing Center for Infectious Disease"/>
            <person name="Wu L."/>
            <person name="Ma J."/>
        </authorList>
    </citation>
    <scope>NUCLEOTIDE SEQUENCE [LARGE SCALE GENOMIC DNA]</scope>
    <source>
        <strain evidence="13">NBRC 112416</strain>
    </source>
</reference>
<dbReference type="PROSITE" id="PS50893">
    <property type="entry name" value="ABC_TRANSPORTER_2"/>
    <property type="match status" value="1"/>
</dbReference>
<keyword evidence="6 9" id="KW-1133">Transmembrane helix</keyword>
<dbReference type="InterPro" id="IPR039421">
    <property type="entry name" value="Type_1_exporter"/>
</dbReference>
<organism evidence="12 13">
    <name type="scientific">Devosia nitrariae</name>
    <dbReference type="NCBI Taxonomy" id="2071872"/>
    <lineage>
        <taxon>Bacteria</taxon>
        <taxon>Pseudomonadati</taxon>
        <taxon>Pseudomonadota</taxon>
        <taxon>Alphaproteobacteria</taxon>
        <taxon>Hyphomicrobiales</taxon>
        <taxon>Devosiaceae</taxon>
        <taxon>Devosia</taxon>
    </lineage>
</organism>
<dbReference type="PROSITE" id="PS50929">
    <property type="entry name" value="ABC_TM1F"/>
    <property type="match status" value="1"/>
</dbReference>
<feature type="region of interest" description="Disordered" evidence="8">
    <location>
        <begin position="570"/>
        <end position="589"/>
    </location>
</feature>